<dbReference type="NCBIfam" id="NF002138">
    <property type="entry name" value="PRK00977.1-2"/>
    <property type="match status" value="1"/>
</dbReference>
<dbReference type="AlphaFoldDB" id="A0A1R4IGH1"/>
<evidence type="ECO:0000256" key="3">
    <source>
        <dbReference type="ARBA" id="ARBA00022722"/>
    </source>
</evidence>
<organism evidence="8 9">
    <name type="scientific">Marinilactibacillus psychrotolerans 42ea</name>
    <dbReference type="NCBI Taxonomy" id="1255609"/>
    <lineage>
        <taxon>Bacteria</taxon>
        <taxon>Bacillati</taxon>
        <taxon>Bacillota</taxon>
        <taxon>Bacilli</taxon>
        <taxon>Lactobacillales</taxon>
        <taxon>Carnobacteriaceae</taxon>
        <taxon>Marinilactibacillus</taxon>
    </lineage>
</organism>
<comment type="subcellular location">
    <subcellularLocation>
        <location evidence="6">Cytoplasm</location>
    </subcellularLocation>
</comment>
<protein>
    <recommendedName>
        <fullName evidence="6">Exodeoxyribonuclease 7 small subunit</fullName>
        <ecNumber evidence="6">3.1.11.6</ecNumber>
    </recommendedName>
    <alternativeName>
        <fullName evidence="6">Exodeoxyribonuclease VII small subunit</fullName>
        <shortName evidence="6">Exonuclease VII small subunit</shortName>
    </alternativeName>
</protein>
<comment type="similarity">
    <text evidence="1 6">Belongs to the XseB family.</text>
</comment>
<gene>
    <name evidence="6" type="primary">xseB</name>
    <name evidence="8" type="ORF">FM115_00830</name>
</gene>
<dbReference type="PANTHER" id="PTHR34137">
    <property type="entry name" value="EXODEOXYRIBONUCLEASE 7 SMALL SUBUNIT"/>
    <property type="match status" value="1"/>
</dbReference>
<keyword evidence="3 6" id="KW-0540">Nuclease</keyword>
<dbReference type="GO" id="GO:0006308">
    <property type="term" value="P:DNA catabolic process"/>
    <property type="evidence" value="ECO:0007669"/>
    <property type="project" value="UniProtKB-UniRule"/>
</dbReference>
<evidence type="ECO:0000256" key="5">
    <source>
        <dbReference type="ARBA" id="ARBA00022839"/>
    </source>
</evidence>
<keyword evidence="5 6" id="KW-0269">Exonuclease</keyword>
<dbReference type="InterPro" id="IPR003761">
    <property type="entry name" value="Exonuc_VII_S"/>
</dbReference>
<comment type="catalytic activity">
    <reaction evidence="6">
        <text>Exonucleolytic cleavage in either 5'- to 3'- or 3'- to 5'-direction to yield nucleoside 5'-phosphates.</text>
        <dbReference type="EC" id="3.1.11.6"/>
    </reaction>
</comment>
<evidence type="ECO:0000256" key="7">
    <source>
        <dbReference type="SAM" id="MobiDB-lite"/>
    </source>
</evidence>
<proteinExistence type="inferred from homology"/>
<dbReference type="GO" id="GO:0005829">
    <property type="term" value="C:cytosol"/>
    <property type="evidence" value="ECO:0007669"/>
    <property type="project" value="TreeGrafter"/>
</dbReference>
<dbReference type="PANTHER" id="PTHR34137:SF1">
    <property type="entry name" value="EXODEOXYRIBONUCLEASE 7 SMALL SUBUNIT"/>
    <property type="match status" value="1"/>
</dbReference>
<keyword evidence="2 6" id="KW-0963">Cytoplasm</keyword>
<accession>A0A1R4IGH1</accession>
<dbReference type="EC" id="3.1.11.6" evidence="6"/>
<dbReference type="SUPFAM" id="SSF116842">
    <property type="entry name" value="XseB-like"/>
    <property type="match status" value="1"/>
</dbReference>
<sequence>MEKEVNFDTALKQLEEIVSKLEQGDVPLEEALDQFQEGIKLSRQCKKTLLEAEETMTKIMNENGEEEPFEEDLNNQDKQE</sequence>
<dbReference type="Gene3D" id="1.10.287.1040">
    <property type="entry name" value="Exonuclease VII, small subunit"/>
    <property type="match status" value="1"/>
</dbReference>
<dbReference type="GO" id="GO:0008855">
    <property type="term" value="F:exodeoxyribonuclease VII activity"/>
    <property type="evidence" value="ECO:0007669"/>
    <property type="project" value="UniProtKB-UniRule"/>
</dbReference>
<dbReference type="GO" id="GO:0009318">
    <property type="term" value="C:exodeoxyribonuclease VII complex"/>
    <property type="evidence" value="ECO:0007669"/>
    <property type="project" value="UniProtKB-UniRule"/>
</dbReference>
<feature type="compositionally biased region" description="Acidic residues" evidence="7">
    <location>
        <begin position="63"/>
        <end position="74"/>
    </location>
</feature>
<comment type="subunit">
    <text evidence="6">Heterooligomer composed of large and small subunits.</text>
</comment>
<dbReference type="Proteomes" id="UP000195611">
    <property type="component" value="Unassembled WGS sequence"/>
</dbReference>
<dbReference type="Pfam" id="PF02609">
    <property type="entry name" value="Exonuc_VII_S"/>
    <property type="match status" value="1"/>
</dbReference>
<dbReference type="InterPro" id="IPR037004">
    <property type="entry name" value="Exonuc_VII_ssu_sf"/>
</dbReference>
<evidence type="ECO:0000256" key="4">
    <source>
        <dbReference type="ARBA" id="ARBA00022801"/>
    </source>
</evidence>
<comment type="function">
    <text evidence="6">Bidirectionally degrades single-stranded DNA into large acid-insoluble oligonucleotides, which are then degraded further into small acid-soluble oligonucleotides.</text>
</comment>
<dbReference type="RefSeq" id="WP_087056970.1">
    <property type="nucleotide sequence ID" value="NZ_FUKW01000013.1"/>
</dbReference>
<dbReference type="HAMAP" id="MF_00337">
    <property type="entry name" value="Exonuc_7_S"/>
    <property type="match status" value="1"/>
</dbReference>
<evidence type="ECO:0000256" key="2">
    <source>
        <dbReference type="ARBA" id="ARBA00022490"/>
    </source>
</evidence>
<dbReference type="NCBIfam" id="TIGR01280">
    <property type="entry name" value="xseB"/>
    <property type="match status" value="1"/>
</dbReference>
<evidence type="ECO:0000256" key="1">
    <source>
        <dbReference type="ARBA" id="ARBA00009998"/>
    </source>
</evidence>
<reference evidence="8 9" key="1">
    <citation type="submission" date="2017-02" db="EMBL/GenBank/DDBJ databases">
        <authorList>
            <person name="Peterson S.W."/>
        </authorList>
    </citation>
    <scope>NUCLEOTIDE SEQUENCE [LARGE SCALE GENOMIC DNA]</scope>
    <source>
        <strain evidence="8 9">42ea</strain>
    </source>
</reference>
<name>A0A1R4IGH1_9LACT</name>
<dbReference type="EMBL" id="FUKW01000013">
    <property type="protein sequence ID" value="SJN18473.1"/>
    <property type="molecule type" value="Genomic_DNA"/>
</dbReference>
<evidence type="ECO:0000313" key="8">
    <source>
        <dbReference type="EMBL" id="SJN18473.1"/>
    </source>
</evidence>
<feature type="region of interest" description="Disordered" evidence="7">
    <location>
        <begin position="60"/>
        <end position="80"/>
    </location>
</feature>
<evidence type="ECO:0000256" key="6">
    <source>
        <dbReference type="HAMAP-Rule" id="MF_00337"/>
    </source>
</evidence>
<dbReference type="PIRSF" id="PIRSF006488">
    <property type="entry name" value="Exonuc_VII_S"/>
    <property type="match status" value="1"/>
</dbReference>
<keyword evidence="4 6" id="KW-0378">Hydrolase</keyword>
<evidence type="ECO:0000313" key="9">
    <source>
        <dbReference type="Proteomes" id="UP000195611"/>
    </source>
</evidence>